<dbReference type="EMBL" id="SGWY01000002">
    <property type="protein sequence ID" value="RZS66044.1"/>
    <property type="molecule type" value="Genomic_DNA"/>
</dbReference>
<comment type="subunit">
    <text evidence="9">Forms a cyclic heterotetrameric complex composed of two molecules of XerC and two molecules of XerD.</text>
</comment>
<protein>
    <recommendedName>
        <fullName evidence="9">Tyrosine recombinase XerC</fullName>
    </recommendedName>
</protein>
<feature type="domain" description="Core-binding (CB)" evidence="11">
    <location>
        <begin position="1"/>
        <end position="87"/>
    </location>
</feature>
<dbReference type="SUPFAM" id="SSF47823">
    <property type="entry name" value="lambda integrase-like, N-terminal domain"/>
    <property type="match status" value="1"/>
</dbReference>
<dbReference type="Gene3D" id="1.10.443.10">
    <property type="entry name" value="Intergrase catalytic core"/>
    <property type="match status" value="1"/>
</dbReference>
<dbReference type="PANTHER" id="PTHR30349:SF77">
    <property type="entry name" value="TYROSINE RECOMBINASE XERC"/>
    <property type="match status" value="1"/>
</dbReference>
<dbReference type="Proteomes" id="UP000293289">
    <property type="component" value="Unassembled WGS sequence"/>
</dbReference>
<dbReference type="InterPro" id="IPR011010">
    <property type="entry name" value="DNA_brk_join_enz"/>
</dbReference>
<sequence>MDLDRLLDEYLAHVRAERGYSQHTVSAYRADLVDLVRFAVDRGVDDPGAVDLGVLRDWLWTATERGLARASIARRAASARGFTAWMHRRGLIAADPGLRLRAPRAQRTLPRVVTERALAEALAGLAERASGDDPVAVRDAAIAELLYASALRVSELVGLDLVDVDRRRRTVRVTGKGAKERVVPYGAPAARALDRYLEVARPAMLSAATSAAREGAGGGVGPASPAVFLGVRGGRLGVRSVHRQVAALLSSIPGTGPSGPHALRHSAATHLLDGGADLRAVQEFLGHASLGTTQIYTHVSAERLKQSYQTAHPRA</sequence>
<feature type="active site" evidence="9">
    <location>
        <position position="287"/>
    </location>
</feature>
<evidence type="ECO:0000256" key="4">
    <source>
        <dbReference type="ARBA" id="ARBA00022829"/>
    </source>
</evidence>
<keyword evidence="7 9" id="KW-0233">DNA recombination</keyword>
<feature type="active site" evidence="9">
    <location>
        <position position="152"/>
    </location>
</feature>
<keyword evidence="2 9" id="KW-0963">Cytoplasm</keyword>
<dbReference type="InterPro" id="IPR004107">
    <property type="entry name" value="Integrase_SAM-like_N"/>
</dbReference>
<keyword evidence="6 9" id="KW-0238">DNA-binding</keyword>
<dbReference type="GO" id="GO:0009037">
    <property type="term" value="F:tyrosine-based site-specific recombinase activity"/>
    <property type="evidence" value="ECO:0007669"/>
    <property type="project" value="UniProtKB-UniRule"/>
</dbReference>
<dbReference type="InterPro" id="IPR013762">
    <property type="entry name" value="Integrase-like_cat_sf"/>
</dbReference>
<keyword evidence="13" id="KW-1185">Reference proteome</keyword>
<dbReference type="GO" id="GO:0005737">
    <property type="term" value="C:cytoplasm"/>
    <property type="evidence" value="ECO:0007669"/>
    <property type="project" value="UniProtKB-SubCell"/>
</dbReference>
<gene>
    <name evidence="9" type="primary">xerC</name>
    <name evidence="12" type="ORF">EV187_1755</name>
</gene>
<evidence type="ECO:0000256" key="7">
    <source>
        <dbReference type="ARBA" id="ARBA00023172"/>
    </source>
</evidence>
<dbReference type="InterPro" id="IPR050090">
    <property type="entry name" value="Tyrosine_recombinase_XerCD"/>
</dbReference>
<keyword evidence="3 9" id="KW-0132">Cell division</keyword>
<evidence type="ECO:0000256" key="8">
    <source>
        <dbReference type="ARBA" id="ARBA00023306"/>
    </source>
</evidence>
<dbReference type="Pfam" id="PF02899">
    <property type="entry name" value="Phage_int_SAM_1"/>
    <property type="match status" value="1"/>
</dbReference>
<feature type="active site" evidence="9">
    <location>
        <position position="176"/>
    </location>
</feature>
<dbReference type="PROSITE" id="PS51900">
    <property type="entry name" value="CB"/>
    <property type="match status" value="1"/>
</dbReference>
<dbReference type="GO" id="GO:0051301">
    <property type="term" value="P:cell division"/>
    <property type="evidence" value="ECO:0007669"/>
    <property type="project" value="UniProtKB-KW"/>
</dbReference>
<feature type="active site" evidence="9">
    <location>
        <position position="264"/>
    </location>
</feature>
<dbReference type="Gene3D" id="1.10.150.130">
    <property type="match status" value="1"/>
</dbReference>
<dbReference type="AlphaFoldDB" id="A0A4Q7MDD1"/>
<dbReference type="GO" id="GO:0003677">
    <property type="term" value="F:DNA binding"/>
    <property type="evidence" value="ECO:0007669"/>
    <property type="project" value="UniProtKB-UniRule"/>
</dbReference>
<evidence type="ECO:0000313" key="13">
    <source>
        <dbReference type="Proteomes" id="UP000293289"/>
    </source>
</evidence>
<feature type="active site" evidence="9">
    <location>
        <position position="261"/>
    </location>
</feature>
<evidence type="ECO:0000256" key="3">
    <source>
        <dbReference type="ARBA" id="ARBA00022618"/>
    </source>
</evidence>
<comment type="subcellular location">
    <subcellularLocation>
        <location evidence="1 9">Cytoplasm</location>
    </subcellularLocation>
</comment>
<dbReference type="RefSeq" id="WP_130352677.1">
    <property type="nucleotide sequence ID" value="NZ_SGWY01000002.1"/>
</dbReference>
<evidence type="ECO:0000256" key="6">
    <source>
        <dbReference type="ARBA" id="ARBA00023125"/>
    </source>
</evidence>
<dbReference type="HAMAP" id="MF_01808">
    <property type="entry name" value="Recomb_XerC_XerD"/>
    <property type="match status" value="1"/>
</dbReference>
<reference evidence="12 13" key="1">
    <citation type="submission" date="2019-02" db="EMBL/GenBank/DDBJ databases">
        <title>Genomic Encyclopedia of Type Strains, Phase IV (KMG-IV): sequencing the most valuable type-strain genomes for metagenomic binning, comparative biology and taxonomic classification.</title>
        <authorList>
            <person name="Goeker M."/>
        </authorList>
    </citation>
    <scope>NUCLEOTIDE SEQUENCE [LARGE SCALE GENOMIC DNA]</scope>
    <source>
        <strain evidence="12 13">DSM 43045</strain>
    </source>
</reference>
<accession>A0A4Q7MDD1</accession>
<dbReference type="Pfam" id="PF00589">
    <property type="entry name" value="Phage_integrase"/>
    <property type="match status" value="1"/>
</dbReference>
<dbReference type="InterPro" id="IPR002104">
    <property type="entry name" value="Integrase_catalytic"/>
</dbReference>
<organism evidence="12 13">
    <name type="scientific">Agromyces ramosus</name>
    <dbReference type="NCBI Taxonomy" id="33879"/>
    <lineage>
        <taxon>Bacteria</taxon>
        <taxon>Bacillati</taxon>
        <taxon>Actinomycetota</taxon>
        <taxon>Actinomycetes</taxon>
        <taxon>Micrococcales</taxon>
        <taxon>Microbacteriaceae</taxon>
        <taxon>Agromyces</taxon>
    </lineage>
</organism>
<evidence type="ECO:0000259" key="10">
    <source>
        <dbReference type="PROSITE" id="PS51898"/>
    </source>
</evidence>
<feature type="domain" description="Tyr recombinase" evidence="10">
    <location>
        <begin position="108"/>
        <end position="309"/>
    </location>
</feature>
<evidence type="ECO:0000259" key="11">
    <source>
        <dbReference type="PROSITE" id="PS51900"/>
    </source>
</evidence>
<dbReference type="PANTHER" id="PTHR30349">
    <property type="entry name" value="PHAGE INTEGRASE-RELATED"/>
    <property type="match status" value="1"/>
</dbReference>
<dbReference type="InterPro" id="IPR044068">
    <property type="entry name" value="CB"/>
</dbReference>
<dbReference type="SUPFAM" id="SSF56349">
    <property type="entry name" value="DNA breaking-rejoining enzymes"/>
    <property type="match status" value="1"/>
</dbReference>
<dbReference type="GO" id="GO:0006313">
    <property type="term" value="P:DNA transposition"/>
    <property type="evidence" value="ECO:0007669"/>
    <property type="project" value="UniProtKB-UniRule"/>
</dbReference>
<comment type="similarity">
    <text evidence="9">Belongs to the 'phage' integrase family. XerC subfamily.</text>
</comment>
<evidence type="ECO:0000256" key="1">
    <source>
        <dbReference type="ARBA" id="ARBA00004496"/>
    </source>
</evidence>
<dbReference type="InterPro" id="IPR010998">
    <property type="entry name" value="Integrase_recombinase_N"/>
</dbReference>
<feature type="active site" description="O-(3'-phospho-DNA)-tyrosine intermediate" evidence="9">
    <location>
        <position position="296"/>
    </location>
</feature>
<evidence type="ECO:0000313" key="12">
    <source>
        <dbReference type="EMBL" id="RZS66044.1"/>
    </source>
</evidence>
<keyword evidence="4 9" id="KW-0159">Chromosome partition</keyword>
<comment type="function">
    <text evidence="9">Site-specific tyrosine recombinase, which acts by catalyzing the cutting and rejoining of the recombining DNA molecules. The XerC-XerD complex is essential to convert dimers of the bacterial chromosome into monomers to permit their segregation at cell division. It also contributes to the segregational stability of plasmids.</text>
</comment>
<keyword evidence="8 9" id="KW-0131">Cell cycle</keyword>
<evidence type="ECO:0000256" key="2">
    <source>
        <dbReference type="ARBA" id="ARBA00022490"/>
    </source>
</evidence>
<proteinExistence type="inferred from homology"/>
<comment type="caution">
    <text evidence="12">The sequence shown here is derived from an EMBL/GenBank/DDBJ whole genome shotgun (WGS) entry which is preliminary data.</text>
</comment>
<name>A0A4Q7MDD1_9MICO</name>
<evidence type="ECO:0000256" key="5">
    <source>
        <dbReference type="ARBA" id="ARBA00022908"/>
    </source>
</evidence>
<dbReference type="PROSITE" id="PS51898">
    <property type="entry name" value="TYR_RECOMBINASE"/>
    <property type="match status" value="1"/>
</dbReference>
<dbReference type="InterPro" id="IPR023009">
    <property type="entry name" value="Tyrosine_recombinase_XerC/XerD"/>
</dbReference>
<keyword evidence="5 9" id="KW-0229">DNA integration</keyword>
<dbReference type="OrthoDB" id="9801717at2"/>
<dbReference type="GO" id="GO:0007059">
    <property type="term" value="P:chromosome segregation"/>
    <property type="evidence" value="ECO:0007669"/>
    <property type="project" value="UniProtKB-UniRule"/>
</dbReference>
<evidence type="ECO:0000256" key="9">
    <source>
        <dbReference type="HAMAP-Rule" id="MF_01808"/>
    </source>
</evidence>